<dbReference type="EMBL" id="JAEACU010000008">
    <property type="protein sequence ID" value="KAH7520009.1"/>
    <property type="molecule type" value="Genomic_DNA"/>
</dbReference>
<keyword evidence="1" id="KW-0175">Coiled coil</keyword>
<evidence type="ECO:0000313" key="4">
    <source>
        <dbReference type="EMBL" id="KAH7520009.1"/>
    </source>
</evidence>
<feature type="compositionally biased region" description="Polar residues" evidence="2">
    <location>
        <begin position="1326"/>
        <end position="1349"/>
    </location>
</feature>
<evidence type="ECO:0000256" key="1">
    <source>
        <dbReference type="SAM" id="Coils"/>
    </source>
</evidence>
<gene>
    <name evidence="4" type="ORF">FEM48_Zijuj08G0098200</name>
</gene>
<feature type="compositionally biased region" description="Basic and acidic residues" evidence="2">
    <location>
        <begin position="1313"/>
        <end position="1325"/>
    </location>
</feature>
<dbReference type="PANTHER" id="PTHR23172:SF87">
    <property type="entry name" value="CHAPERONE DNAJ-DOMAIN SUPERFAMILY PROTEIN"/>
    <property type="match status" value="1"/>
</dbReference>
<dbReference type="GO" id="GO:0005737">
    <property type="term" value="C:cytoplasm"/>
    <property type="evidence" value="ECO:0007669"/>
    <property type="project" value="TreeGrafter"/>
</dbReference>
<feature type="compositionally biased region" description="Basic and acidic residues" evidence="2">
    <location>
        <begin position="663"/>
        <end position="703"/>
    </location>
</feature>
<dbReference type="Proteomes" id="UP000813462">
    <property type="component" value="Unassembled WGS sequence"/>
</dbReference>
<sequence length="1541" mass="173654">MDNLSHSRQPNRGAVTLSKKICNNGGGGGGGVGFAVGKSLYDDVYGGPPKFGVSTLSPRMEDYSEIFGAFHASRGSAIPVLDLPAVDETEVFFDVRSSGFDYDEIFGGFDGIDFAISYEDLVDQPNRRDDDSSEEAWSAAESESLSGESDLSGKDQWFSNGSPNHDDACTEFSISYHKANQRNNEDKLNGMAHVTQLHAVRGFTCVVDEITTSQQTADENPTLKAADDKNLNLDFGLEMQKEKHLRKSMPNPLNGYARGQAFENELILQGADGRNGSSNKEAFVRVAEISLRTQPSQVPPPSRPPPVVEGKKGDPSKFVSNYDALSSEGTSGCSSPSFFDVEIDASSSAAASAAAIKEAMEKAQAKLRSAKELMEKKKDSSQSSVKLASKKDIKEKEGKVSKTVDESNRIKHEKVKGNCERDDGGKTSLVREERPKVRKTAQEASGFLEGEQPSNASLKFVKEKLGKESGSSKVSSKIDEASEWKEATQFFELVTTDESRKAFEQANGKKILVQNTKLHEHGPREKAAMETLEQQSENDRKVKAVRENHELKELEQKKKVAKEPCGWEENIARLQAAKEAGKQKDHEKKIKITQEICILGESDKSFTMAKQHAQTKKKIAGTDKSKIYEDQVELKEKENQVELKEKETKFKGEQAIKHKKNERKPMEADKLTESENRLEQSCETVDNKERKKEALGHDGNEKRLKKSFEQALYEKQVKTVHEQEENERLREVLEKVENEKRLKEALLQQVNEESIKEALEQEKNKRQKENRKKEENEKRLKEAYEMDDYEKILKFPHGMDDLKKSLKAFEKEDDKKRSTKAPDEEARQEKLQEAFKQVEIENLSKETGECEETEEMLKDAIHLGDLKGLNKIHNGMNKDENCKEVKLAKKVQVLMEEDLGLSDEACEKHYTKNFQATQLASNNDKITGTMKAPQEAFSCGENRERTEPSNNERLQEVVEMETLSVDKNLKASTTAEENLEHEEYRFRMDNTEESLTSDDSVKKGTGEMNTGHEGSGGESGAFEVADVLIDKLLKAAFMAQGDLEQGKNQCIEEDAYHSLPADDSVKAGDGSGIGQLKTDKTKGFRQVDFIPENQEKECNHGWKGKEKNLKQDQDALNQEGNKDKVIPTPLVKECLENKSKPEATQPAMVDGKQNNQKSSQHVGASQTTERKEKNAEEPLMTGEKETERMKRQRELEDERLRKIEEEKEREREREKDRMAVDLAKLEARERAYAEARERAERAAVERATAEARQRAMSEARERLEKACAEAREKSLSGKAAMEARLRAERAAVERATAEARERAAEKAMAERAAYETRERVQRSVSDKFSASSRNNGMRQSSSSSNLQDVQFQSTGGPIYSYASVYSERYEGVEGESAQRCRARLERHRRTADRAAKALAEKNMRDLLAQREQAERNRIAETLDADVRRWSSGKEGNLRALLSTLQYVCVFYLHFLLGMMSVVNSIRLLHLQILGPDSGWQPIPLTEVITAAAVKKAYRKATLCVHPDKLQQRGANIQQKYICEKVFDLLKEAWNKFNSEER</sequence>
<feature type="region of interest" description="Disordered" evidence="2">
    <location>
        <begin position="125"/>
        <end position="162"/>
    </location>
</feature>
<feature type="region of interest" description="Disordered" evidence="2">
    <location>
        <begin position="758"/>
        <end position="779"/>
    </location>
</feature>
<evidence type="ECO:0000313" key="5">
    <source>
        <dbReference type="Proteomes" id="UP000813462"/>
    </source>
</evidence>
<feature type="region of interest" description="Disordered" evidence="2">
    <location>
        <begin position="989"/>
        <end position="1019"/>
    </location>
</feature>
<feature type="compositionally biased region" description="Low complexity" evidence="2">
    <location>
        <begin position="135"/>
        <end position="150"/>
    </location>
</feature>
<feature type="region of interest" description="Disordered" evidence="2">
    <location>
        <begin position="293"/>
        <end position="315"/>
    </location>
</feature>
<dbReference type="GO" id="GO:0072583">
    <property type="term" value="P:clathrin-dependent endocytosis"/>
    <property type="evidence" value="ECO:0007669"/>
    <property type="project" value="TreeGrafter"/>
</dbReference>
<dbReference type="PANTHER" id="PTHR23172">
    <property type="entry name" value="AUXILIN/CYCLIN G-ASSOCIATED KINASE-RELATED"/>
    <property type="match status" value="1"/>
</dbReference>
<feature type="region of interest" description="Disordered" evidence="2">
    <location>
        <begin position="1313"/>
        <end position="1349"/>
    </location>
</feature>
<dbReference type="GO" id="GO:0030276">
    <property type="term" value="F:clathrin binding"/>
    <property type="evidence" value="ECO:0007669"/>
    <property type="project" value="TreeGrafter"/>
</dbReference>
<comment type="caution">
    <text evidence="4">The sequence shown here is derived from an EMBL/GenBank/DDBJ whole genome shotgun (WGS) entry which is preliminary data.</text>
</comment>
<feature type="compositionally biased region" description="Basic and acidic residues" evidence="2">
    <location>
        <begin position="1168"/>
        <end position="1216"/>
    </location>
</feature>
<feature type="region of interest" description="Disordered" evidence="2">
    <location>
        <begin position="372"/>
        <end position="451"/>
    </location>
</feature>
<feature type="coiled-coil region" evidence="1">
    <location>
        <begin position="1377"/>
        <end position="1416"/>
    </location>
</feature>
<feature type="region of interest" description="Disordered" evidence="2">
    <location>
        <begin position="651"/>
        <end position="703"/>
    </location>
</feature>
<dbReference type="Gene3D" id="1.10.287.110">
    <property type="entry name" value="DnaJ domain"/>
    <property type="match status" value="1"/>
</dbReference>
<protein>
    <recommendedName>
        <fullName evidence="3">J domain-containing protein</fullName>
    </recommendedName>
</protein>
<feature type="compositionally biased region" description="Basic and acidic residues" evidence="2">
    <location>
        <begin position="389"/>
        <end position="435"/>
    </location>
</feature>
<dbReference type="InterPro" id="IPR036869">
    <property type="entry name" value="J_dom_sf"/>
</dbReference>
<dbReference type="GO" id="GO:0072318">
    <property type="term" value="P:clathrin coat disassembly"/>
    <property type="evidence" value="ECO:0007669"/>
    <property type="project" value="TreeGrafter"/>
</dbReference>
<evidence type="ECO:0000259" key="3">
    <source>
        <dbReference type="PROSITE" id="PS50076"/>
    </source>
</evidence>
<dbReference type="InterPro" id="IPR001623">
    <property type="entry name" value="DnaJ_domain"/>
</dbReference>
<accession>A0A978UYE3</accession>
<feature type="compositionally biased region" description="Pro residues" evidence="2">
    <location>
        <begin position="297"/>
        <end position="307"/>
    </location>
</feature>
<feature type="compositionally biased region" description="Polar residues" evidence="2">
    <location>
        <begin position="1152"/>
        <end position="1167"/>
    </location>
</feature>
<evidence type="ECO:0000256" key="2">
    <source>
        <dbReference type="SAM" id="MobiDB-lite"/>
    </source>
</evidence>
<dbReference type="SUPFAM" id="SSF46565">
    <property type="entry name" value="Chaperone J-domain"/>
    <property type="match status" value="1"/>
</dbReference>
<organism evidence="4 5">
    <name type="scientific">Ziziphus jujuba var. spinosa</name>
    <dbReference type="NCBI Taxonomy" id="714518"/>
    <lineage>
        <taxon>Eukaryota</taxon>
        <taxon>Viridiplantae</taxon>
        <taxon>Streptophyta</taxon>
        <taxon>Embryophyta</taxon>
        <taxon>Tracheophyta</taxon>
        <taxon>Spermatophyta</taxon>
        <taxon>Magnoliopsida</taxon>
        <taxon>eudicotyledons</taxon>
        <taxon>Gunneridae</taxon>
        <taxon>Pentapetalae</taxon>
        <taxon>rosids</taxon>
        <taxon>fabids</taxon>
        <taxon>Rosales</taxon>
        <taxon>Rhamnaceae</taxon>
        <taxon>Paliureae</taxon>
        <taxon>Ziziphus</taxon>
    </lineage>
</organism>
<name>A0A978UYE3_ZIZJJ</name>
<dbReference type="PROSITE" id="PS50076">
    <property type="entry name" value="DNAJ_2"/>
    <property type="match status" value="1"/>
</dbReference>
<proteinExistence type="predicted"/>
<reference evidence="4" key="1">
    <citation type="journal article" date="2021" name="Front. Plant Sci.">
        <title>Chromosome-Scale Genome Assembly for Chinese Sour Jujube and Insights Into Its Genome Evolution and Domestication Signature.</title>
        <authorList>
            <person name="Shen L.-Y."/>
            <person name="Luo H."/>
            <person name="Wang X.-L."/>
            <person name="Wang X.-M."/>
            <person name="Qiu X.-J."/>
            <person name="Liu H."/>
            <person name="Zhou S.-S."/>
            <person name="Jia K.-H."/>
            <person name="Nie S."/>
            <person name="Bao Y.-T."/>
            <person name="Zhang R.-G."/>
            <person name="Yun Q.-Z."/>
            <person name="Chai Y.-H."/>
            <person name="Lu J.-Y."/>
            <person name="Li Y."/>
            <person name="Zhao S.-W."/>
            <person name="Mao J.-F."/>
            <person name="Jia S.-G."/>
            <person name="Mao Y.-M."/>
        </authorList>
    </citation>
    <scope>NUCLEOTIDE SEQUENCE</scope>
    <source>
        <strain evidence="4">AT0</strain>
        <tissue evidence="4">Leaf</tissue>
    </source>
</reference>
<feature type="region of interest" description="Disordered" evidence="2">
    <location>
        <begin position="809"/>
        <end position="830"/>
    </location>
</feature>
<feature type="region of interest" description="Disordered" evidence="2">
    <location>
        <begin position="1138"/>
        <end position="1216"/>
    </location>
</feature>
<dbReference type="GO" id="GO:0031982">
    <property type="term" value="C:vesicle"/>
    <property type="evidence" value="ECO:0007669"/>
    <property type="project" value="TreeGrafter"/>
</dbReference>
<feature type="domain" description="J" evidence="3">
    <location>
        <begin position="1477"/>
        <end position="1541"/>
    </location>
</feature>